<protein>
    <submittedName>
        <fullName evidence="1">Uncharacterized protein</fullName>
    </submittedName>
</protein>
<evidence type="ECO:0000313" key="2">
    <source>
        <dbReference type="Proteomes" id="UP001057402"/>
    </source>
</evidence>
<dbReference type="EMBL" id="CM042890">
    <property type="protein sequence ID" value="KAI4310965.1"/>
    <property type="molecule type" value="Genomic_DNA"/>
</dbReference>
<comment type="caution">
    <text evidence="1">The sequence shown here is derived from an EMBL/GenBank/DDBJ whole genome shotgun (WGS) entry which is preliminary data.</text>
</comment>
<accession>A0ACB9LHZ7</accession>
<dbReference type="Proteomes" id="UP001057402">
    <property type="component" value="Chromosome 11"/>
</dbReference>
<name>A0ACB9LHZ7_9MYRT</name>
<keyword evidence="2" id="KW-1185">Reference proteome</keyword>
<organism evidence="1 2">
    <name type="scientific">Melastoma candidum</name>
    <dbReference type="NCBI Taxonomy" id="119954"/>
    <lineage>
        <taxon>Eukaryota</taxon>
        <taxon>Viridiplantae</taxon>
        <taxon>Streptophyta</taxon>
        <taxon>Embryophyta</taxon>
        <taxon>Tracheophyta</taxon>
        <taxon>Spermatophyta</taxon>
        <taxon>Magnoliopsida</taxon>
        <taxon>eudicotyledons</taxon>
        <taxon>Gunneridae</taxon>
        <taxon>Pentapetalae</taxon>
        <taxon>rosids</taxon>
        <taxon>malvids</taxon>
        <taxon>Myrtales</taxon>
        <taxon>Melastomataceae</taxon>
        <taxon>Melastomatoideae</taxon>
        <taxon>Melastomateae</taxon>
        <taxon>Melastoma</taxon>
    </lineage>
</organism>
<gene>
    <name evidence="1" type="ORF">MLD38_035906</name>
</gene>
<proteinExistence type="predicted"/>
<reference evidence="2" key="1">
    <citation type="journal article" date="2023" name="Front. Plant Sci.">
        <title>Chromosomal-level genome assembly of Melastoma candidum provides insights into trichome evolution.</title>
        <authorList>
            <person name="Zhong Y."/>
            <person name="Wu W."/>
            <person name="Sun C."/>
            <person name="Zou P."/>
            <person name="Liu Y."/>
            <person name="Dai S."/>
            <person name="Zhou R."/>
        </authorList>
    </citation>
    <scope>NUCLEOTIDE SEQUENCE [LARGE SCALE GENOMIC DNA]</scope>
</reference>
<sequence>MYDDEFEEAYGHGNGHQKGGPKQQQQHGHGGGKGLKGNGKKSEVVDEKGCGKKGGVFDIQGLVKALGKVGSDGSNKGKKGGKGGKNGGGKVNKGENSGGGDKNSGKNGGGKKGGNEKNKGGGGGGGGKGGGGGHNGGGGGGGKKGGKNNNDGMNQMMQPGFSDLERFNQMMMSRGGGGVNVGNNGGSGGGFMGQMGGYHQPQSMGQMGSYNHPMGNYPAVQGLPAGINMNAGYYPGAGGPAVGGANPYLVMLNQQQQMQHQPYGINNGEMFHHPAMYARAHPPPMSYVPPMHPSHPDPFVHMFSDENTGSCSIM</sequence>
<evidence type="ECO:0000313" key="1">
    <source>
        <dbReference type="EMBL" id="KAI4310965.1"/>
    </source>
</evidence>